<evidence type="ECO:0000313" key="10">
    <source>
        <dbReference type="EMBL" id="ADG06554.1"/>
    </source>
</evidence>
<keyword evidence="7" id="KW-0131">Cell cycle</keyword>
<dbReference type="Pfam" id="PF03799">
    <property type="entry name" value="FtsQ_DivIB_C"/>
    <property type="match status" value="1"/>
</dbReference>
<dbReference type="RefSeq" id="WP_013075840.1">
    <property type="nucleotide sequence ID" value="NC_014098.1"/>
</dbReference>
<dbReference type="PANTHER" id="PTHR37820">
    <property type="entry name" value="CELL DIVISION PROTEIN DIVIB"/>
    <property type="match status" value="1"/>
</dbReference>
<dbReference type="AlphaFoldDB" id="D5WQE5"/>
<keyword evidence="2" id="KW-1003">Cell membrane</keyword>
<dbReference type="STRING" id="562970.Btus_1854"/>
<sequence>MNTGGTPGAKGKAEGGRRLRARILLFAFLLGSAVALFFGSPLSRVRHIHVEGTHSLTPAEVEQAAGVPLGTWWFEVKPAEVAARIQRAFPLAADVRVHFNWTGSLDISVREKGVVAVFPSGGAWYRLLEDGTALDVVRPGETIGMPLITVGAPPQVTLGKPVAPVVASCRQLALLPPELRAQLAEVHVGDSTMWTVYTVDHYELHVPAQEFAQRMQWFPQIRDQVKDRGPGEIWLTDPFRYSPFPGGKGGRS</sequence>
<dbReference type="GO" id="GO:0005886">
    <property type="term" value="C:plasma membrane"/>
    <property type="evidence" value="ECO:0007669"/>
    <property type="project" value="TreeGrafter"/>
</dbReference>
<accession>D5WQE5</accession>
<evidence type="ECO:0000256" key="4">
    <source>
        <dbReference type="ARBA" id="ARBA00022692"/>
    </source>
</evidence>
<evidence type="ECO:0000256" key="5">
    <source>
        <dbReference type="ARBA" id="ARBA00022989"/>
    </source>
</evidence>
<feature type="domain" description="POTRA" evidence="9">
    <location>
        <begin position="43"/>
        <end position="112"/>
    </location>
</feature>
<evidence type="ECO:0000259" key="9">
    <source>
        <dbReference type="PROSITE" id="PS51779"/>
    </source>
</evidence>
<evidence type="ECO:0000256" key="2">
    <source>
        <dbReference type="ARBA" id="ARBA00022475"/>
    </source>
</evidence>
<feature type="transmembrane region" description="Helical" evidence="8">
    <location>
        <begin position="21"/>
        <end position="39"/>
    </location>
</feature>
<evidence type="ECO:0000256" key="7">
    <source>
        <dbReference type="ARBA" id="ARBA00023306"/>
    </source>
</evidence>
<name>D5WQE5_KYRT2</name>
<keyword evidence="5 8" id="KW-1133">Transmembrane helix</keyword>
<dbReference type="eggNOG" id="COG1589">
    <property type="taxonomic scope" value="Bacteria"/>
</dbReference>
<evidence type="ECO:0000256" key="8">
    <source>
        <dbReference type="SAM" id="Phobius"/>
    </source>
</evidence>
<dbReference type="PANTHER" id="PTHR37820:SF1">
    <property type="entry name" value="CELL DIVISION PROTEIN FTSQ"/>
    <property type="match status" value="1"/>
</dbReference>
<keyword evidence="6 8" id="KW-0472">Membrane</keyword>
<keyword evidence="4 8" id="KW-0812">Transmembrane</keyword>
<dbReference type="InterPro" id="IPR013685">
    <property type="entry name" value="POTRA_FtsQ_type"/>
</dbReference>
<dbReference type="InterPro" id="IPR050487">
    <property type="entry name" value="FtsQ_DivIB"/>
</dbReference>
<organism evidence="10 11">
    <name type="scientific">Kyrpidia tusciae (strain DSM 2912 / NBRC 15312 / T2)</name>
    <name type="common">Bacillus tusciae</name>
    <dbReference type="NCBI Taxonomy" id="562970"/>
    <lineage>
        <taxon>Bacteria</taxon>
        <taxon>Bacillati</taxon>
        <taxon>Bacillota</taxon>
        <taxon>Bacilli</taxon>
        <taxon>Bacillales</taxon>
        <taxon>Alicyclobacillaceae</taxon>
        <taxon>Kyrpidia</taxon>
    </lineage>
</organism>
<protein>
    <submittedName>
        <fullName evidence="10">Polypeptide-transport-associated domain protein FtsQ-type</fullName>
    </submittedName>
</protein>
<dbReference type="Proteomes" id="UP000002368">
    <property type="component" value="Chromosome"/>
</dbReference>
<evidence type="ECO:0000256" key="3">
    <source>
        <dbReference type="ARBA" id="ARBA00022618"/>
    </source>
</evidence>
<dbReference type="GO" id="GO:0051301">
    <property type="term" value="P:cell division"/>
    <property type="evidence" value="ECO:0007669"/>
    <property type="project" value="UniProtKB-KW"/>
</dbReference>
<dbReference type="InterPro" id="IPR005548">
    <property type="entry name" value="Cell_div_FtsQ/DivIB_C"/>
</dbReference>
<gene>
    <name evidence="10" type="ordered locus">Btus_1854</name>
</gene>
<keyword evidence="3" id="KW-0132">Cell division</keyword>
<proteinExistence type="predicted"/>
<keyword evidence="11" id="KW-1185">Reference proteome</keyword>
<evidence type="ECO:0000256" key="6">
    <source>
        <dbReference type="ARBA" id="ARBA00023136"/>
    </source>
</evidence>
<evidence type="ECO:0000313" key="11">
    <source>
        <dbReference type="Proteomes" id="UP000002368"/>
    </source>
</evidence>
<dbReference type="Pfam" id="PF08478">
    <property type="entry name" value="POTRA_1"/>
    <property type="match status" value="1"/>
</dbReference>
<dbReference type="EMBL" id="CP002017">
    <property type="protein sequence ID" value="ADG06554.1"/>
    <property type="molecule type" value="Genomic_DNA"/>
</dbReference>
<dbReference type="OrthoDB" id="1819027at2"/>
<dbReference type="HOGENOM" id="CLU_046278_2_0_9"/>
<reference evidence="10 11" key="1">
    <citation type="journal article" date="2011" name="Stand. Genomic Sci.">
        <title>Complete genome sequence of the thermophilic, hydrogen-oxidizing Bacillus tusciae type strain (T2) and reclassification in the new genus, Kyrpidia gen. nov. as Kyrpidia tusciae comb. nov. and emendation of the family Alicyclobacillaceae da Costa and Rainey, 2010.</title>
        <authorList>
            <person name="Klenk H.P."/>
            <person name="Lapidus A."/>
            <person name="Chertkov O."/>
            <person name="Copeland A."/>
            <person name="Del Rio T.G."/>
            <person name="Nolan M."/>
            <person name="Lucas S."/>
            <person name="Chen F."/>
            <person name="Tice H."/>
            <person name="Cheng J.F."/>
            <person name="Han C."/>
            <person name="Bruce D."/>
            <person name="Goodwin L."/>
            <person name="Pitluck S."/>
            <person name="Pati A."/>
            <person name="Ivanova N."/>
            <person name="Mavromatis K."/>
            <person name="Daum C."/>
            <person name="Chen A."/>
            <person name="Palaniappan K."/>
            <person name="Chang Y.J."/>
            <person name="Land M."/>
            <person name="Hauser L."/>
            <person name="Jeffries C.D."/>
            <person name="Detter J.C."/>
            <person name="Rohde M."/>
            <person name="Abt B."/>
            <person name="Pukall R."/>
            <person name="Goker M."/>
            <person name="Bristow J."/>
            <person name="Markowitz V."/>
            <person name="Hugenholtz P."/>
            <person name="Eisen J.A."/>
        </authorList>
    </citation>
    <scope>NUCLEOTIDE SEQUENCE [LARGE SCALE GENOMIC DNA]</scope>
    <source>
        <strain evidence="10 11">DSM 2912</strain>
    </source>
</reference>
<dbReference type="PROSITE" id="PS51779">
    <property type="entry name" value="POTRA"/>
    <property type="match status" value="1"/>
</dbReference>
<dbReference type="Gene3D" id="3.40.50.10960">
    <property type="match status" value="1"/>
</dbReference>
<comment type="subcellular location">
    <subcellularLocation>
        <location evidence="1">Membrane</location>
    </subcellularLocation>
</comment>
<dbReference type="InterPro" id="IPR034746">
    <property type="entry name" value="POTRA"/>
</dbReference>
<evidence type="ECO:0000256" key="1">
    <source>
        <dbReference type="ARBA" id="ARBA00004370"/>
    </source>
</evidence>
<dbReference type="KEGG" id="bts:Btus_1854"/>